<dbReference type="PANTHER" id="PTHR31579:SF34">
    <property type="entry name" value="T14N5.3 PROTEIN"/>
    <property type="match status" value="1"/>
</dbReference>
<organism evidence="1 2">
    <name type="scientific">Citrus clementina</name>
    <name type="common">Clementine</name>
    <name type="synonym">Citrus deliciosa x Citrus sinensis</name>
    <dbReference type="NCBI Taxonomy" id="85681"/>
    <lineage>
        <taxon>Eukaryota</taxon>
        <taxon>Viridiplantae</taxon>
        <taxon>Streptophyta</taxon>
        <taxon>Embryophyta</taxon>
        <taxon>Tracheophyta</taxon>
        <taxon>Spermatophyta</taxon>
        <taxon>Magnoliopsida</taxon>
        <taxon>eudicotyledons</taxon>
        <taxon>Gunneridae</taxon>
        <taxon>Pentapetalae</taxon>
        <taxon>rosids</taxon>
        <taxon>malvids</taxon>
        <taxon>Sapindales</taxon>
        <taxon>Rutaceae</taxon>
        <taxon>Aurantioideae</taxon>
        <taxon>Citrus</taxon>
    </lineage>
</organism>
<dbReference type="eggNOG" id="ENOG502QTYV">
    <property type="taxonomic scope" value="Eukaryota"/>
</dbReference>
<proteinExistence type="predicted"/>
<dbReference type="PANTHER" id="PTHR31579">
    <property type="entry name" value="OS03G0796600 PROTEIN"/>
    <property type="match status" value="1"/>
</dbReference>
<dbReference type="Gramene" id="ESR47635">
    <property type="protein sequence ID" value="ESR47635"/>
    <property type="gene ID" value="CICLE_v10002282mg"/>
</dbReference>
<protein>
    <submittedName>
        <fullName evidence="1">Uncharacterized protein</fullName>
    </submittedName>
</protein>
<gene>
    <name evidence="1" type="ORF">CICLE_v10002282mg</name>
</gene>
<dbReference type="InterPro" id="IPR006502">
    <property type="entry name" value="PDDEXK-like"/>
</dbReference>
<dbReference type="Proteomes" id="UP000030687">
    <property type="component" value="Unassembled WGS sequence"/>
</dbReference>
<evidence type="ECO:0000313" key="1">
    <source>
        <dbReference type="EMBL" id="ESR47635.1"/>
    </source>
</evidence>
<dbReference type="STRING" id="85681.V4T853"/>
<dbReference type="NCBIfam" id="TIGR01615">
    <property type="entry name" value="A_thal_3542"/>
    <property type="match status" value="1"/>
</dbReference>
<accession>V4T853</accession>
<dbReference type="Pfam" id="PF04720">
    <property type="entry name" value="PDDEXK_6"/>
    <property type="match status" value="1"/>
</dbReference>
<dbReference type="KEGG" id="cic:CICLE_v10002282mg"/>
<dbReference type="InParanoid" id="V4T853"/>
<dbReference type="AlphaFoldDB" id="V4T853"/>
<sequence length="247" mass="27905">MFLVSYGLRIIRKMGSIGEDELDQMVKDYIESAGSSSSSFSASSSKHSLHQSTYLSLQEVLGKRTDDEVEICEKTSMYLDKNIGESPRNQKKWLVMKLKMDGYDASLCKSTSTCSFSQGNYEYVEVLMRDKKLNGGVPTRLIVDMDFRSQFEVARPTRAYKELIDALPSIFVGTEKKLKEIVSLLCPACRKSLKETGLHIPPWRSASYMQSKWLSTNCKKVTFSPNNELGVDQSEEKSTSTCCPFIF</sequence>
<dbReference type="OMA" id="KWLSKNC"/>
<evidence type="ECO:0000313" key="2">
    <source>
        <dbReference type="Proteomes" id="UP000030687"/>
    </source>
</evidence>
<reference evidence="1 2" key="1">
    <citation type="submission" date="2013-10" db="EMBL/GenBank/DDBJ databases">
        <authorList>
            <consortium name="International Citrus Genome Consortium"/>
            <person name="Jenkins J."/>
            <person name="Schmutz J."/>
            <person name="Prochnik S."/>
            <person name="Rokhsar D."/>
            <person name="Gmitter F."/>
            <person name="Ollitrault P."/>
            <person name="Machado M."/>
            <person name="Talon M."/>
            <person name="Wincker P."/>
            <person name="Jaillon O."/>
            <person name="Morgante M."/>
        </authorList>
    </citation>
    <scope>NUCLEOTIDE SEQUENCE</scope>
    <source>
        <strain evidence="2">cv. Clemenules</strain>
    </source>
</reference>
<keyword evidence="2" id="KW-1185">Reference proteome</keyword>
<dbReference type="EMBL" id="KI536799">
    <property type="protein sequence ID" value="ESR47635.1"/>
    <property type="molecule type" value="Genomic_DNA"/>
</dbReference>
<name>V4T853_CITCL</name>